<dbReference type="EMBL" id="CP071527">
    <property type="protein sequence ID" value="USQ12976.1"/>
    <property type="molecule type" value="Genomic_DNA"/>
</dbReference>
<dbReference type="InterPro" id="IPR042564">
    <property type="entry name" value="CRISPR-Cas6/Csy4_sf"/>
</dbReference>
<dbReference type="Pfam" id="PF09618">
    <property type="entry name" value="Cas_Csy4"/>
    <property type="match status" value="1"/>
</dbReference>
<evidence type="ECO:0000313" key="2">
    <source>
        <dbReference type="Proteomes" id="UP001057474"/>
    </source>
</evidence>
<proteinExistence type="predicted"/>
<reference evidence="1" key="1">
    <citation type="submission" date="2021-03" db="EMBL/GenBank/DDBJ databases">
        <title>Legionella lytica PCM 2298.</title>
        <authorList>
            <person name="Koper P."/>
        </authorList>
    </citation>
    <scope>NUCLEOTIDE SEQUENCE</scope>
    <source>
        <strain evidence="1">PCM 2298</strain>
    </source>
</reference>
<sequence>MNVYQDITLLPMADIDIDFLWGKVYQKIHLGLVETKMPNGLSSIGLAFPEYDIENCQLGSKLRVFAMEKRILEKFHAEKWLNNLSDYTHITGIREVPRNITNYVRFKRKQSKSNTERLARRKAKREAIDFEDAMQVLKNHKEKMINAPYVKISSLSSGNEYKLFICKEPSEELLSKSFSCYGLSAESSLPDF</sequence>
<protein>
    <submittedName>
        <fullName evidence="1">Type I-F CRISPR-associated endoribonuclease Cas6/Csy4</fullName>
    </submittedName>
</protein>
<dbReference type="CDD" id="cd09739">
    <property type="entry name" value="Cas6_I-F"/>
    <property type="match status" value="1"/>
</dbReference>
<gene>
    <name evidence="1" type="primary">cas6f</name>
    <name evidence="1" type="ORF">J2N86_09705</name>
</gene>
<accession>A0ABY4Y652</accession>
<evidence type="ECO:0000313" key="1">
    <source>
        <dbReference type="EMBL" id="USQ12976.1"/>
    </source>
</evidence>
<keyword evidence="2" id="KW-1185">Reference proteome</keyword>
<dbReference type="Gene3D" id="3.30.70.2540">
    <property type="entry name" value="CRISPR-associated endoribonuclease Cas6/Csy4"/>
    <property type="match status" value="1"/>
</dbReference>
<dbReference type="RefSeq" id="WP_252579188.1">
    <property type="nucleotide sequence ID" value="NZ_CP071527.1"/>
</dbReference>
<dbReference type="Proteomes" id="UP001057474">
    <property type="component" value="Chromosome"/>
</dbReference>
<name>A0ABY4Y652_9GAMM</name>
<dbReference type="NCBIfam" id="TIGR02563">
    <property type="entry name" value="cas_Csy4"/>
    <property type="match status" value="1"/>
</dbReference>
<organism evidence="1 2">
    <name type="scientific">Legionella lytica</name>
    <dbReference type="NCBI Taxonomy" id="96232"/>
    <lineage>
        <taxon>Bacteria</taxon>
        <taxon>Pseudomonadati</taxon>
        <taxon>Pseudomonadota</taxon>
        <taxon>Gammaproteobacteria</taxon>
        <taxon>Legionellales</taxon>
        <taxon>Legionellaceae</taxon>
        <taxon>Legionella</taxon>
    </lineage>
</organism>
<dbReference type="InterPro" id="IPR013396">
    <property type="entry name" value="CRISPR-assoc_prot_Csy4"/>
</dbReference>